<evidence type="ECO:0000256" key="2">
    <source>
        <dbReference type="ARBA" id="ARBA00022448"/>
    </source>
</evidence>
<reference evidence="13 14" key="1">
    <citation type="submission" date="2019-02" db="EMBL/GenBank/DDBJ databases">
        <title>Arundinibacter roseus gen. nov., sp. nov., a new member of the family Cytophagaceae.</title>
        <authorList>
            <person name="Szuroczki S."/>
            <person name="Khayer B."/>
            <person name="Sproer C."/>
            <person name="Toumi M."/>
            <person name="Szabo A."/>
            <person name="Felfoldi T."/>
            <person name="Schumann P."/>
            <person name="Toth E."/>
        </authorList>
    </citation>
    <scope>NUCLEOTIDE SEQUENCE [LARGE SCALE GENOMIC DNA]</scope>
    <source>
        <strain evidence="13 14">DMA-k-7a</strain>
    </source>
</reference>
<dbReference type="Pfam" id="PF07715">
    <property type="entry name" value="Plug"/>
    <property type="match status" value="1"/>
</dbReference>
<dbReference type="Pfam" id="PF13715">
    <property type="entry name" value="CarbopepD_reg_2"/>
    <property type="match status" value="1"/>
</dbReference>
<keyword evidence="14" id="KW-1185">Reference proteome</keyword>
<dbReference type="InterPro" id="IPR039426">
    <property type="entry name" value="TonB-dep_rcpt-like"/>
</dbReference>
<dbReference type="RefSeq" id="WP_132115184.1">
    <property type="nucleotide sequence ID" value="NZ_SMJU01000003.1"/>
</dbReference>
<keyword evidence="10" id="KW-0732">Signal</keyword>
<dbReference type="Proteomes" id="UP000295706">
    <property type="component" value="Unassembled WGS sequence"/>
</dbReference>
<organism evidence="13 14">
    <name type="scientific">Arundinibacter roseus</name>
    <dbReference type="NCBI Taxonomy" id="2070510"/>
    <lineage>
        <taxon>Bacteria</taxon>
        <taxon>Pseudomonadati</taxon>
        <taxon>Bacteroidota</taxon>
        <taxon>Cytophagia</taxon>
        <taxon>Cytophagales</taxon>
        <taxon>Spirosomataceae</taxon>
        <taxon>Arundinibacter</taxon>
    </lineage>
</organism>
<dbReference type="GO" id="GO:0009279">
    <property type="term" value="C:cell outer membrane"/>
    <property type="evidence" value="ECO:0007669"/>
    <property type="project" value="UniProtKB-SubCell"/>
</dbReference>
<evidence type="ECO:0000256" key="4">
    <source>
        <dbReference type="ARBA" id="ARBA00022692"/>
    </source>
</evidence>
<evidence type="ECO:0000256" key="7">
    <source>
        <dbReference type="ARBA" id="ARBA00023237"/>
    </source>
</evidence>
<keyword evidence="5 9" id="KW-0798">TonB box</keyword>
<dbReference type="NCBIfam" id="TIGR04057">
    <property type="entry name" value="SusC_RagA_signa"/>
    <property type="match status" value="1"/>
</dbReference>
<dbReference type="SUPFAM" id="SSF49464">
    <property type="entry name" value="Carboxypeptidase regulatory domain-like"/>
    <property type="match status" value="1"/>
</dbReference>
<dbReference type="InterPro" id="IPR023997">
    <property type="entry name" value="TonB-dep_OMP_SusC/RagA_CS"/>
</dbReference>
<evidence type="ECO:0000256" key="3">
    <source>
        <dbReference type="ARBA" id="ARBA00022452"/>
    </source>
</evidence>
<feature type="domain" description="TonB-dependent receptor-like beta-barrel" evidence="11">
    <location>
        <begin position="625"/>
        <end position="1159"/>
    </location>
</feature>
<evidence type="ECO:0000256" key="1">
    <source>
        <dbReference type="ARBA" id="ARBA00004571"/>
    </source>
</evidence>
<dbReference type="Gene3D" id="2.170.130.10">
    <property type="entry name" value="TonB-dependent receptor, plug domain"/>
    <property type="match status" value="1"/>
</dbReference>
<dbReference type="Gene3D" id="3.55.50.30">
    <property type="match status" value="1"/>
</dbReference>
<evidence type="ECO:0000313" key="14">
    <source>
        <dbReference type="Proteomes" id="UP000295706"/>
    </source>
</evidence>
<dbReference type="OrthoDB" id="9768177at2"/>
<dbReference type="InterPro" id="IPR008969">
    <property type="entry name" value="CarboxyPept-like_regulatory"/>
</dbReference>
<keyword evidence="13" id="KW-0675">Receptor</keyword>
<evidence type="ECO:0000313" key="13">
    <source>
        <dbReference type="EMBL" id="TDB67319.1"/>
    </source>
</evidence>
<dbReference type="FunFam" id="2.170.130.10:FF:000008">
    <property type="entry name" value="SusC/RagA family TonB-linked outer membrane protein"/>
    <property type="match status" value="1"/>
</dbReference>
<keyword evidence="6 8" id="KW-0472">Membrane</keyword>
<dbReference type="InterPro" id="IPR012910">
    <property type="entry name" value="Plug_dom"/>
</dbReference>
<dbReference type="InterPro" id="IPR036942">
    <property type="entry name" value="Beta-barrel_TonB_sf"/>
</dbReference>
<evidence type="ECO:0000256" key="6">
    <source>
        <dbReference type="ARBA" id="ARBA00023136"/>
    </source>
</evidence>
<dbReference type="Pfam" id="PF00593">
    <property type="entry name" value="TonB_dep_Rec_b-barrel"/>
    <property type="match status" value="1"/>
</dbReference>
<keyword evidence="3 8" id="KW-1134">Transmembrane beta strand</keyword>
<evidence type="ECO:0000256" key="10">
    <source>
        <dbReference type="SAM" id="SignalP"/>
    </source>
</evidence>
<evidence type="ECO:0000256" key="9">
    <source>
        <dbReference type="RuleBase" id="RU003357"/>
    </source>
</evidence>
<dbReference type="Gene3D" id="2.60.40.1120">
    <property type="entry name" value="Carboxypeptidase-like, regulatory domain"/>
    <property type="match status" value="1"/>
</dbReference>
<feature type="chain" id="PRO_5020441461" evidence="10">
    <location>
        <begin position="27"/>
        <end position="1203"/>
    </location>
</feature>
<keyword evidence="2 8" id="KW-0813">Transport</keyword>
<comment type="similarity">
    <text evidence="8 9">Belongs to the TonB-dependent receptor family.</text>
</comment>
<proteinExistence type="inferred from homology"/>
<dbReference type="InterPro" id="IPR023996">
    <property type="entry name" value="TonB-dep_OMP_SusC/RagA"/>
</dbReference>
<keyword evidence="7 8" id="KW-0998">Cell outer membrane</keyword>
<dbReference type="InterPro" id="IPR000531">
    <property type="entry name" value="Beta-barrel_TonB"/>
</dbReference>
<feature type="signal peptide" evidence="10">
    <location>
        <begin position="1"/>
        <end position="26"/>
    </location>
</feature>
<dbReference type="InterPro" id="IPR037066">
    <property type="entry name" value="Plug_dom_sf"/>
</dbReference>
<evidence type="ECO:0000259" key="12">
    <source>
        <dbReference type="Pfam" id="PF07715"/>
    </source>
</evidence>
<accession>A0A4R4KKX7</accession>
<dbReference type="SUPFAM" id="SSF56935">
    <property type="entry name" value="Porins"/>
    <property type="match status" value="1"/>
</dbReference>
<name>A0A4R4KKX7_9BACT</name>
<dbReference type="AlphaFoldDB" id="A0A4R4KKX7"/>
<evidence type="ECO:0000256" key="8">
    <source>
        <dbReference type="PROSITE-ProRule" id="PRU01360"/>
    </source>
</evidence>
<dbReference type="Gene3D" id="2.40.170.20">
    <property type="entry name" value="TonB-dependent receptor, beta-barrel domain"/>
    <property type="match status" value="1"/>
</dbReference>
<sequence length="1203" mass="131386">MKIQVLQNWLLSLLAFIPLGTPSLNAATQDLTYARKTSLPRASELRVAESQKLKDALLELGRKYQVNILFEESTLTGIYVQAEDKSADPRLEKKLETLLNPNGLTYKKTGKNAYLIWKKSEETQSRAIPKSTSATTQNKLVLEQVSPLQRMQSPVAVDREITGQITDENKIGLPGVSVLIKGTNKGAVSDQNGTYSISIPDQSTVLVFSFIGYISKELTVTNQSQLNVQLVPSINNLSEVMVVGYGTQRKGDITGSIGSISARNIKEIQVTNFENALQGQIAGVQVQEPSGEPGAATTIRVRGLGSVSAGNEPLYVIDGFPVTKNMDPGIQGDITRRTTAFALPASNPLGTINPNDIESIEVLKDASAAAIYGSRGSNGVILITTKKGKLSSKPVVGFDAYFGVQNVAKRVNLMNSEQLTAYVIDSKNNAYLQDVRGANINDDNATRYTKTTNGSYFIPDDYANPDGTDTDWQDLIFKTAPVQSYNASVSGGSEFVKYYFSGGYYNQKGIIDRSGFERYSFRVNLEANPVKRLKIGLGLSPSFTNTDRSPAGAPYFADPPGIVYSALVTSPTVRPYLPDGSINQSDNQSHLFTETGRGANMTASSNPLAIIEHVTDDLKQFRIFGNVYAEYEILDGLTYKLYTGIDVNSYNRSFYMARAFRNRAATAGDPYAQSNASLNYNWVTENTLSYNKTFGQLHNFSAVVGYSAQKDRLDANQVYAQNHPDDLSPTISGGQVTSGGDNRQEWSLASVLARVNYSFRDKYLLTATIRSDRSSRFGAGNKTGTFPSVSAGWRVSEESFMKGVTAISDLKFRGSWGQTGNFLIPNYAAIGLLSSYNYIFNNVLTNGIAPSTISNENLTWEKTTQVDFGLDFGLFRERIFISADWYRKLTSDLLLNVQVPAAVGFSTALQNIGEVENKGFELTVSSRNLVGAFGWTTDFNFSANKNEVLKLGPTGDPILSSGGAGIRHITEIGSPIGSYYGYVVEGIYQSQAEVDAAPKDALAPAARAGDFKFKDINGDGKIDASDRTAIGNYQPDFMWGITNRFSFKGIDLSVFFQGVEGSKILNLTRRHLGNGEAATNSYADWTERWISAENPGNGKIPRADRLSDLHSGNNRPSTFQVEDGSYFRLRSLALGYTFPKALLGTKIQSLRAYASGTNLFTKTDYIGYNPEVNNQAGLTGVQGEDYGAYPLSRNFTFGLNVTF</sequence>
<comment type="caution">
    <text evidence="13">The sequence shown here is derived from an EMBL/GenBank/DDBJ whole genome shotgun (WGS) entry which is preliminary data.</text>
</comment>
<gene>
    <name evidence="13" type="ORF">EZE20_05050</name>
</gene>
<dbReference type="EMBL" id="SMJU01000003">
    <property type="protein sequence ID" value="TDB67319.1"/>
    <property type="molecule type" value="Genomic_DNA"/>
</dbReference>
<dbReference type="PROSITE" id="PS52016">
    <property type="entry name" value="TONB_DEPENDENT_REC_3"/>
    <property type="match status" value="1"/>
</dbReference>
<evidence type="ECO:0000256" key="5">
    <source>
        <dbReference type="ARBA" id="ARBA00023077"/>
    </source>
</evidence>
<keyword evidence="4 8" id="KW-0812">Transmembrane</keyword>
<dbReference type="NCBIfam" id="TIGR04056">
    <property type="entry name" value="OMP_RagA_SusC"/>
    <property type="match status" value="1"/>
</dbReference>
<protein>
    <submittedName>
        <fullName evidence="13">TonB-dependent receptor</fullName>
    </submittedName>
</protein>
<evidence type="ECO:0000259" key="11">
    <source>
        <dbReference type="Pfam" id="PF00593"/>
    </source>
</evidence>
<comment type="subcellular location">
    <subcellularLocation>
        <location evidence="1 8">Cell outer membrane</location>
        <topology evidence="1 8">Multi-pass membrane protein</topology>
    </subcellularLocation>
</comment>
<feature type="domain" description="TonB-dependent receptor plug" evidence="12">
    <location>
        <begin position="251"/>
        <end position="380"/>
    </location>
</feature>